<dbReference type="Proteomes" id="UP000004986">
    <property type="component" value="Unassembled WGS sequence"/>
</dbReference>
<evidence type="ECO:0000313" key="2">
    <source>
        <dbReference type="Proteomes" id="UP000004986"/>
    </source>
</evidence>
<sequence>SFWVVALGWTGMKLGSLMSGLTDGVDSARQASSKGANQI</sequence>
<feature type="non-terminal residue" evidence="1">
    <location>
        <position position="1"/>
    </location>
</feature>
<proteinExistence type="predicted"/>
<comment type="caution">
    <text evidence="1">The sequence shown here is derived from an EMBL/GenBank/DDBJ whole genome shotgun (WGS) entry which is preliminary data.</text>
</comment>
<name>F3GRG1_PSESJ</name>
<protein>
    <submittedName>
        <fullName evidence="1">Uncharacterized protein</fullName>
    </submittedName>
</protein>
<reference evidence="1 2" key="1">
    <citation type="journal article" date="2011" name="PLoS Pathog.">
        <title>Dynamic evolution of pathogenicity revealed by sequencing and comparative genomics of 19 Pseudomonas syringae isolates.</title>
        <authorList>
            <person name="Baltrus D.A."/>
            <person name="Nishimura M.T."/>
            <person name="Romanchuk A."/>
            <person name="Chang J.H."/>
            <person name="Mukhtar M.S."/>
            <person name="Cherkis K."/>
            <person name="Roach J."/>
            <person name="Grant S.R."/>
            <person name="Jones C.D."/>
            <person name="Dangl J.L."/>
        </authorList>
    </citation>
    <scope>NUCLEOTIDE SEQUENCE [LARGE SCALE GENOMIC DNA]</scope>
    <source>
        <strain evidence="1 2">1704B</strain>
    </source>
</reference>
<accession>F3GRG1</accession>
<keyword evidence="2" id="KW-1185">Reference proteome</keyword>
<feature type="non-terminal residue" evidence="1">
    <location>
        <position position="39"/>
    </location>
</feature>
<evidence type="ECO:0000313" key="1">
    <source>
        <dbReference type="EMBL" id="EGH49664.1"/>
    </source>
</evidence>
<organism evidence="1 2">
    <name type="scientific">Pseudomonas syringae pv. pisi str. 1704B</name>
    <dbReference type="NCBI Taxonomy" id="629263"/>
    <lineage>
        <taxon>Bacteria</taxon>
        <taxon>Pseudomonadati</taxon>
        <taxon>Pseudomonadota</taxon>
        <taxon>Gammaproteobacteria</taxon>
        <taxon>Pseudomonadales</taxon>
        <taxon>Pseudomonadaceae</taxon>
        <taxon>Pseudomonas</taxon>
        <taxon>Pseudomonas syringae</taxon>
    </lineage>
</organism>
<dbReference type="EMBL" id="AEAI01004556">
    <property type="protein sequence ID" value="EGH49664.1"/>
    <property type="molecule type" value="Genomic_DNA"/>
</dbReference>
<gene>
    <name evidence="1" type="ORF">PSYPI_47658</name>
</gene>
<dbReference type="AlphaFoldDB" id="F3GRG1"/>